<sequence length="582" mass="64023">MMKHRDLIFLAFPLSVLILVALAVGLLFHQFRAFEHAYIQDAQETLRQDAHFVAQVIDDDLRAGNLASIRSHFAFFTGKPLRFTLIAPGGDVVAESDAPLANLANHADRPEVQAIDADGDFETRYSTTMNAWLLYYAMPLHDGWVLRASLPTAALDAAIGQVRLAIILALCAGLILALALFLYLFLRVRPHFNALQASAVAIARGRLDTPIDVPRNGPLRELAKAIAVMGRQLRNRIDELRRERDDFDTLFNTLREPLLLVAPNGDILRSNRAAADLFGEAVATPGFRIERTACPELIAYVRGAFAEPTLHGREIPFDDGGTPRALLAHAVRMEREGKLCILLLLTDLTDLRRLESFRSDFVANVSHEIKTPLAAILSTVETLTEVPLDDAGRKHCHDILTRQARRLNDLVQDILSLAAIERRQTAAAHDFTEIRLDSLATDALALVQDDADRAGVKLLTDPDPLPPLTVRGDAHLLEQSLVNLLSNALRHSGSPTVTLGLKAEDGNAILTVADRGCGIATEHLSRLFERFYRVHQDRSRENGGTGLGLAIVKHVALLHHGAVDVRSTLGQGTVFTLRIPLR</sequence>
<dbReference type="CDD" id="cd06225">
    <property type="entry name" value="HAMP"/>
    <property type="match status" value="1"/>
</dbReference>
<dbReference type="SMART" id="SM00304">
    <property type="entry name" value="HAMP"/>
    <property type="match status" value="1"/>
</dbReference>
<keyword evidence="5" id="KW-0808">Transferase</keyword>
<dbReference type="GO" id="GO:0000155">
    <property type="term" value="F:phosphorelay sensor kinase activity"/>
    <property type="evidence" value="ECO:0007669"/>
    <property type="project" value="InterPro"/>
</dbReference>
<dbReference type="PRINTS" id="PR00344">
    <property type="entry name" value="BCTRLSENSOR"/>
</dbReference>
<dbReference type="SUPFAM" id="SSF47384">
    <property type="entry name" value="Homodimeric domain of signal transducing histidine kinase"/>
    <property type="match status" value="1"/>
</dbReference>
<dbReference type="GO" id="GO:0007234">
    <property type="term" value="P:osmosensory signaling via phosphorelay pathway"/>
    <property type="evidence" value="ECO:0007669"/>
    <property type="project" value="TreeGrafter"/>
</dbReference>
<organism evidence="14 15">
    <name type="scientific">Candidatus Spyradenecus faecavium</name>
    <dbReference type="NCBI Taxonomy" id="2840947"/>
    <lineage>
        <taxon>Bacteria</taxon>
        <taxon>Pseudomonadati</taxon>
        <taxon>Lentisphaerota</taxon>
        <taxon>Lentisphaeria</taxon>
        <taxon>Lentisphaerales</taxon>
        <taxon>Lentisphaeraceae</taxon>
        <taxon>Lentisphaeraceae incertae sedis</taxon>
        <taxon>Candidatus Spyradenecus</taxon>
    </lineage>
</organism>
<evidence type="ECO:0000256" key="11">
    <source>
        <dbReference type="SAM" id="Phobius"/>
    </source>
</evidence>
<evidence type="ECO:0000313" key="15">
    <source>
        <dbReference type="Proteomes" id="UP000886845"/>
    </source>
</evidence>
<keyword evidence="11" id="KW-1133">Transmembrane helix</keyword>
<evidence type="ECO:0000256" key="1">
    <source>
        <dbReference type="ARBA" id="ARBA00000085"/>
    </source>
</evidence>
<evidence type="ECO:0000256" key="6">
    <source>
        <dbReference type="ARBA" id="ARBA00022741"/>
    </source>
</evidence>
<evidence type="ECO:0000256" key="2">
    <source>
        <dbReference type="ARBA" id="ARBA00004370"/>
    </source>
</evidence>
<reference evidence="14" key="1">
    <citation type="submission" date="2020-10" db="EMBL/GenBank/DDBJ databases">
        <authorList>
            <person name="Gilroy R."/>
        </authorList>
    </citation>
    <scope>NUCLEOTIDE SEQUENCE</scope>
    <source>
        <strain evidence="14">35461</strain>
    </source>
</reference>
<comment type="catalytic activity">
    <reaction evidence="1">
        <text>ATP + protein L-histidine = ADP + protein N-phospho-L-histidine.</text>
        <dbReference type="EC" id="2.7.13.3"/>
    </reaction>
</comment>
<dbReference type="FunFam" id="3.30.565.10:FF:000006">
    <property type="entry name" value="Sensor histidine kinase WalK"/>
    <property type="match status" value="1"/>
</dbReference>
<gene>
    <name evidence="14" type="ORF">IAC79_04765</name>
</gene>
<dbReference type="PROSITE" id="PS50109">
    <property type="entry name" value="HIS_KIN"/>
    <property type="match status" value="1"/>
</dbReference>
<dbReference type="GO" id="GO:0005524">
    <property type="term" value="F:ATP binding"/>
    <property type="evidence" value="ECO:0007669"/>
    <property type="project" value="UniProtKB-KW"/>
</dbReference>
<dbReference type="EMBL" id="DVOR01000153">
    <property type="protein sequence ID" value="HIV09407.1"/>
    <property type="molecule type" value="Genomic_DNA"/>
</dbReference>
<evidence type="ECO:0000256" key="3">
    <source>
        <dbReference type="ARBA" id="ARBA00012438"/>
    </source>
</evidence>
<dbReference type="InterPro" id="IPR005467">
    <property type="entry name" value="His_kinase_dom"/>
</dbReference>
<keyword evidence="8" id="KW-0067">ATP-binding</keyword>
<dbReference type="FunFam" id="1.10.287.130:FF:000001">
    <property type="entry name" value="Two-component sensor histidine kinase"/>
    <property type="match status" value="1"/>
</dbReference>
<dbReference type="GO" id="GO:0000156">
    <property type="term" value="F:phosphorelay response regulator activity"/>
    <property type="evidence" value="ECO:0007669"/>
    <property type="project" value="TreeGrafter"/>
</dbReference>
<keyword evidence="11" id="KW-0812">Transmembrane</keyword>
<dbReference type="SUPFAM" id="SSF55785">
    <property type="entry name" value="PYP-like sensor domain (PAS domain)"/>
    <property type="match status" value="1"/>
</dbReference>
<comment type="subcellular location">
    <subcellularLocation>
        <location evidence="2">Membrane</location>
    </subcellularLocation>
</comment>
<dbReference type="AlphaFoldDB" id="A0A9D1NMK6"/>
<dbReference type="PROSITE" id="PS50885">
    <property type="entry name" value="HAMP"/>
    <property type="match status" value="1"/>
</dbReference>
<dbReference type="InterPro" id="IPR003661">
    <property type="entry name" value="HisK_dim/P_dom"/>
</dbReference>
<keyword evidence="9" id="KW-0902">Two-component regulatory system</keyword>
<dbReference type="EC" id="2.7.13.3" evidence="3"/>
<dbReference type="InterPro" id="IPR003660">
    <property type="entry name" value="HAMP_dom"/>
</dbReference>
<evidence type="ECO:0000256" key="9">
    <source>
        <dbReference type="ARBA" id="ARBA00023012"/>
    </source>
</evidence>
<dbReference type="InterPro" id="IPR050351">
    <property type="entry name" value="BphY/WalK/GraS-like"/>
</dbReference>
<accession>A0A9D1NMK6</accession>
<evidence type="ECO:0000259" key="12">
    <source>
        <dbReference type="PROSITE" id="PS50109"/>
    </source>
</evidence>
<dbReference type="PANTHER" id="PTHR42878:SF7">
    <property type="entry name" value="SENSOR HISTIDINE KINASE GLRK"/>
    <property type="match status" value="1"/>
</dbReference>
<keyword evidence="4" id="KW-0597">Phosphoprotein</keyword>
<dbReference type="Gene3D" id="6.10.340.10">
    <property type="match status" value="1"/>
</dbReference>
<proteinExistence type="predicted"/>
<dbReference type="SMART" id="SM00387">
    <property type="entry name" value="HATPase_c"/>
    <property type="match status" value="1"/>
</dbReference>
<evidence type="ECO:0000256" key="5">
    <source>
        <dbReference type="ARBA" id="ARBA00022679"/>
    </source>
</evidence>
<evidence type="ECO:0000256" key="10">
    <source>
        <dbReference type="ARBA" id="ARBA00023136"/>
    </source>
</evidence>
<evidence type="ECO:0000259" key="13">
    <source>
        <dbReference type="PROSITE" id="PS50885"/>
    </source>
</evidence>
<dbReference type="CDD" id="cd00075">
    <property type="entry name" value="HATPase"/>
    <property type="match status" value="1"/>
</dbReference>
<keyword evidence="10 11" id="KW-0472">Membrane</keyword>
<comment type="caution">
    <text evidence="14">The sequence shown here is derived from an EMBL/GenBank/DDBJ whole genome shotgun (WGS) entry which is preliminary data.</text>
</comment>
<dbReference type="InterPro" id="IPR004358">
    <property type="entry name" value="Sig_transdc_His_kin-like_C"/>
</dbReference>
<dbReference type="SMART" id="SM00388">
    <property type="entry name" value="HisKA"/>
    <property type="match status" value="1"/>
</dbReference>
<dbReference type="Pfam" id="PF00512">
    <property type="entry name" value="HisKA"/>
    <property type="match status" value="1"/>
</dbReference>
<dbReference type="Gene3D" id="3.30.565.10">
    <property type="entry name" value="Histidine kinase-like ATPase, C-terminal domain"/>
    <property type="match status" value="1"/>
</dbReference>
<dbReference type="Pfam" id="PF02518">
    <property type="entry name" value="HATPase_c"/>
    <property type="match status" value="1"/>
</dbReference>
<feature type="domain" description="HAMP" evidence="13">
    <location>
        <begin position="193"/>
        <end position="238"/>
    </location>
</feature>
<feature type="domain" description="Histidine kinase" evidence="12">
    <location>
        <begin position="364"/>
        <end position="582"/>
    </location>
</feature>
<dbReference type="CDD" id="cd00082">
    <property type="entry name" value="HisKA"/>
    <property type="match status" value="1"/>
</dbReference>
<dbReference type="GO" id="GO:0030295">
    <property type="term" value="F:protein kinase activator activity"/>
    <property type="evidence" value="ECO:0007669"/>
    <property type="project" value="TreeGrafter"/>
</dbReference>
<keyword evidence="6" id="KW-0547">Nucleotide-binding</keyword>
<evidence type="ECO:0000313" key="14">
    <source>
        <dbReference type="EMBL" id="HIV09407.1"/>
    </source>
</evidence>
<feature type="transmembrane region" description="Helical" evidence="11">
    <location>
        <begin position="164"/>
        <end position="186"/>
    </location>
</feature>
<dbReference type="GO" id="GO:0016020">
    <property type="term" value="C:membrane"/>
    <property type="evidence" value="ECO:0007669"/>
    <property type="project" value="UniProtKB-SubCell"/>
</dbReference>
<evidence type="ECO:0000256" key="7">
    <source>
        <dbReference type="ARBA" id="ARBA00022777"/>
    </source>
</evidence>
<dbReference type="InterPro" id="IPR035965">
    <property type="entry name" value="PAS-like_dom_sf"/>
</dbReference>
<dbReference type="InterPro" id="IPR036097">
    <property type="entry name" value="HisK_dim/P_sf"/>
</dbReference>
<evidence type="ECO:0000256" key="8">
    <source>
        <dbReference type="ARBA" id="ARBA00022840"/>
    </source>
</evidence>
<reference evidence="14" key="2">
    <citation type="journal article" date="2021" name="PeerJ">
        <title>Extensive microbial diversity within the chicken gut microbiome revealed by metagenomics and culture.</title>
        <authorList>
            <person name="Gilroy R."/>
            <person name="Ravi A."/>
            <person name="Getino M."/>
            <person name="Pursley I."/>
            <person name="Horton D.L."/>
            <person name="Alikhan N.F."/>
            <person name="Baker D."/>
            <person name="Gharbi K."/>
            <person name="Hall N."/>
            <person name="Watson M."/>
            <person name="Adriaenssens E.M."/>
            <person name="Foster-Nyarko E."/>
            <person name="Jarju S."/>
            <person name="Secka A."/>
            <person name="Antonio M."/>
            <person name="Oren A."/>
            <person name="Chaudhuri R.R."/>
            <person name="La Ragione R."/>
            <person name="Hildebrand F."/>
            <person name="Pallen M.J."/>
        </authorList>
    </citation>
    <scope>NUCLEOTIDE SEQUENCE</scope>
    <source>
        <strain evidence="14">35461</strain>
    </source>
</reference>
<evidence type="ECO:0000256" key="4">
    <source>
        <dbReference type="ARBA" id="ARBA00022553"/>
    </source>
</evidence>
<dbReference type="InterPro" id="IPR003594">
    <property type="entry name" value="HATPase_dom"/>
</dbReference>
<dbReference type="InterPro" id="IPR036890">
    <property type="entry name" value="HATPase_C_sf"/>
</dbReference>
<name>A0A9D1NMK6_9BACT</name>
<protein>
    <recommendedName>
        <fullName evidence="3">histidine kinase</fullName>
        <ecNumber evidence="3">2.7.13.3</ecNumber>
    </recommendedName>
</protein>
<dbReference type="Gene3D" id="1.10.287.130">
    <property type="match status" value="1"/>
</dbReference>
<dbReference type="SUPFAM" id="SSF55874">
    <property type="entry name" value="ATPase domain of HSP90 chaperone/DNA topoisomerase II/histidine kinase"/>
    <property type="match status" value="1"/>
</dbReference>
<keyword evidence="7" id="KW-0418">Kinase</keyword>
<dbReference type="Proteomes" id="UP000886845">
    <property type="component" value="Unassembled WGS sequence"/>
</dbReference>
<dbReference type="PANTHER" id="PTHR42878">
    <property type="entry name" value="TWO-COMPONENT HISTIDINE KINASE"/>
    <property type="match status" value="1"/>
</dbReference>